<dbReference type="Pfam" id="PF00078">
    <property type="entry name" value="RVT_1"/>
    <property type="match status" value="1"/>
</dbReference>
<gene>
    <name evidence="3" type="ORF">PHPALM_2065</name>
</gene>
<sequence>MDRRKKDEYVTYTLVITPATADTPAKTAQIKIKKFCGGSARDWLRWSGQFRSLARKKQWTDEQKAHNLVALIEGDLEADVERAAQDAVAGNKSFEEFFTDVGFLSVPHDFSEDLDNELWTMTKRRDESVHKFSQRMRENVRMFAELPQDAEVIPEMQQCRYFKRGMPRAWQEKLAASGAVYDKLNDLALYFTRIEKAERQRTSSDKSKSFKDHRQDLRNVKHQNREEPQKNRYKNDMKKTGQVSRNNKEGKWCSFHKTSSHNTSECYTVKKKEANEHKRAEAPLLPKSKKAKQYPRIYKNSNTESDSEESSSDEMKFVGLVDKEAKKPQVVEDGSDQMIIGRDVMNELGLILNFKDHVVQWEDCFLNLNTGQNALKVKADEQEDPNFLDEAKEVSDNAVKPEELLPQHLEGKLAPDYLAFLTAYQTMYDGHLGRMQFEDYELVLAPNFKPVHAKPYPIARSQEQKAKDKIQQLINDDVLEQIYDSEMASPAFFLVKPDGSLRLLVDFRWLNKYLRRSPYYVPRIREILMRLASAKCMSTFDANLGYYARRLAKHSHYLTAFCLPFGKFRFKRLPMGICTAPDEYQACMERILGDLTFVVVYLDDILVFSQDEDEHLEHLHIVFKRLKKYGVSLNGKKCHILRKEVDYLGYTLSAEGIKPQAKKIQAIQKIAVPRNRKELRRFLGMINYYRDMVPNKTTLCKPLHRFTSSKVPFTWLSSDTEAFRAIQRAFAEAVLLAFPDFEKPFHLYADAT</sequence>
<dbReference type="InterPro" id="IPR043128">
    <property type="entry name" value="Rev_trsase/Diguanyl_cyclase"/>
</dbReference>
<protein>
    <submittedName>
        <fullName evidence="3">Gag-pol fusion protein</fullName>
    </submittedName>
</protein>
<dbReference type="PROSITE" id="PS50878">
    <property type="entry name" value="RT_POL"/>
    <property type="match status" value="1"/>
</dbReference>
<reference evidence="3 4" key="1">
    <citation type="journal article" date="2017" name="Genome Biol. Evol.">
        <title>Phytophthora megakarya and P. palmivora, closely related causal agents of cacao black pod rot, underwent increases in genome sizes and gene numbers by different mechanisms.</title>
        <authorList>
            <person name="Ali S.S."/>
            <person name="Shao J."/>
            <person name="Lary D.J."/>
            <person name="Kronmiller B."/>
            <person name="Shen D."/>
            <person name="Strem M.D."/>
            <person name="Amoako-Attah I."/>
            <person name="Akrofi A.Y."/>
            <person name="Begoude B.A."/>
            <person name="Ten Hoopen G.M."/>
            <person name="Coulibaly K."/>
            <person name="Kebe B.I."/>
            <person name="Melnick R.L."/>
            <person name="Guiltinan M.J."/>
            <person name="Tyler B.M."/>
            <person name="Meinhardt L.W."/>
            <person name="Bailey B.A."/>
        </authorList>
    </citation>
    <scope>NUCLEOTIDE SEQUENCE [LARGE SCALE GENOMIC DNA]</scope>
    <source>
        <strain evidence="4">sbr112.9</strain>
    </source>
</reference>
<evidence type="ECO:0000313" key="3">
    <source>
        <dbReference type="EMBL" id="POM80135.1"/>
    </source>
</evidence>
<evidence type="ECO:0000313" key="4">
    <source>
        <dbReference type="Proteomes" id="UP000237271"/>
    </source>
</evidence>
<dbReference type="Proteomes" id="UP000237271">
    <property type="component" value="Unassembled WGS sequence"/>
</dbReference>
<dbReference type="PANTHER" id="PTHR37984:SF5">
    <property type="entry name" value="PROTEIN NYNRIN-LIKE"/>
    <property type="match status" value="1"/>
</dbReference>
<accession>A0A2P4YQP0</accession>
<dbReference type="Gene3D" id="3.30.70.270">
    <property type="match status" value="2"/>
</dbReference>
<dbReference type="OrthoDB" id="129735at2759"/>
<feature type="region of interest" description="Disordered" evidence="1">
    <location>
        <begin position="287"/>
        <end position="314"/>
    </location>
</feature>
<dbReference type="EMBL" id="NCKW01000686">
    <property type="protein sequence ID" value="POM80135.1"/>
    <property type="molecule type" value="Genomic_DNA"/>
</dbReference>
<dbReference type="SUPFAM" id="SSF56672">
    <property type="entry name" value="DNA/RNA polymerases"/>
    <property type="match status" value="1"/>
</dbReference>
<dbReference type="CDD" id="cd01647">
    <property type="entry name" value="RT_LTR"/>
    <property type="match status" value="1"/>
</dbReference>
<dbReference type="FunFam" id="3.30.70.270:FF:000020">
    <property type="entry name" value="Transposon Tf2-6 polyprotein-like Protein"/>
    <property type="match status" value="1"/>
</dbReference>
<dbReference type="InterPro" id="IPR000477">
    <property type="entry name" value="RT_dom"/>
</dbReference>
<dbReference type="Gene3D" id="3.10.10.10">
    <property type="entry name" value="HIV Type 1 Reverse Transcriptase, subunit A, domain 1"/>
    <property type="match status" value="1"/>
</dbReference>
<dbReference type="InterPro" id="IPR050951">
    <property type="entry name" value="Retrovirus_Pol_polyprotein"/>
</dbReference>
<organism evidence="3 4">
    <name type="scientific">Phytophthora palmivora</name>
    <dbReference type="NCBI Taxonomy" id="4796"/>
    <lineage>
        <taxon>Eukaryota</taxon>
        <taxon>Sar</taxon>
        <taxon>Stramenopiles</taxon>
        <taxon>Oomycota</taxon>
        <taxon>Peronosporomycetes</taxon>
        <taxon>Peronosporales</taxon>
        <taxon>Peronosporaceae</taxon>
        <taxon>Phytophthora</taxon>
    </lineage>
</organism>
<feature type="domain" description="Reverse transcriptase" evidence="2">
    <location>
        <begin position="475"/>
        <end position="652"/>
    </location>
</feature>
<proteinExistence type="predicted"/>
<name>A0A2P4YQP0_9STRA</name>
<dbReference type="AlphaFoldDB" id="A0A2P4YQP0"/>
<feature type="region of interest" description="Disordered" evidence="1">
    <location>
        <begin position="198"/>
        <end position="248"/>
    </location>
</feature>
<comment type="caution">
    <text evidence="3">The sequence shown here is derived from an EMBL/GenBank/DDBJ whole genome shotgun (WGS) entry which is preliminary data.</text>
</comment>
<dbReference type="InterPro" id="IPR043502">
    <property type="entry name" value="DNA/RNA_pol_sf"/>
</dbReference>
<evidence type="ECO:0000259" key="2">
    <source>
        <dbReference type="PROSITE" id="PS50878"/>
    </source>
</evidence>
<dbReference type="PANTHER" id="PTHR37984">
    <property type="entry name" value="PROTEIN CBG26694"/>
    <property type="match status" value="1"/>
</dbReference>
<feature type="compositionally biased region" description="Basic and acidic residues" evidence="1">
    <location>
        <begin position="198"/>
        <end position="239"/>
    </location>
</feature>
<evidence type="ECO:0000256" key="1">
    <source>
        <dbReference type="SAM" id="MobiDB-lite"/>
    </source>
</evidence>
<keyword evidence="4" id="KW-1185">Reference proteome</keyword>